<feature type="region of interest" description="Disordered" evidence="2">
    <location>
        <begin position="419"/>
        <end position="452"/>
    </location>
</feature>
<feature type="domain" description="DUF7088" evidence="5">
    <location>
        <begin position="46"/>
        <end position="148"/>
    </location>
</feature>
<keyword evidence="1" id="KW-0175">Coiled coil</keyword>
<keyword evidence="7" id="KW-1185">Reference proteome</keyword>
<evidence type="ECO:0000259" key="4">
    <source>
        <dbReference type="Pfam" id="PF09822"/>
    </source>
</evidence>
<dbReference type="Pfam" id="PF09822">
    <property type="entry name" value="ABC_transp_aux"/>
    <property type="match status" value="1"/>
</dbReference>
<evidence type="ECO:0000256" key="1">
    <source>
        <dbReference type="SAM" id="Coils"/>
    </source>
</evidence>
<feature type="transmembrane region" description="Helical" evidence="3">
    <location>
        <begin position="12"/>
        <end position="35"/>
    </location>
</feature>
<evidence type="ECO:0000259" key="5">
    <source>
        <dbReference type="Pfam" id="PF23357"/>
    </source>
</evidence>
<name>A0A2U1BBT0_9BACT</name>
<protein>
    <submittedName>
        <fullName evidence="6">ABC-type uncharacterized transport system involved in gliding motility auxiliary subunit</fullName>
    </submittedName>
</protein>
<feature type="compositionally biased region" description="Basic and acidic residues" evidence="2">
    <location>
        <begin position="433"/>
        <end position="452"/>
    </location>
</feature>
<comment type="caution">
    <text evidence="6">The sequence shown here is derived from an EMBL/GenBank/DDBJ whole genome shotgun (WGS) entry which is preliminary data.</text>
</comment>
<organism evidence="6 7">
    <name type="scientific">Victivallis vadensis</name>
    <dbReference type="NCBI Taxonomy" id="172901"/>
    <lineage>
        <taxon>Bacteria</taxon>
        <taxon>Pseudomonadati</taxon>
        <taxon>Lentisphaerota</taxon>
        <taxon>Lentisphaeria</taxon>
        <taxon>Victivallales</taxon>
        <taxon>Victivallaceae</taxon>
        <taxon>Victivallis</taxon>
    </lineage>
</organism>
<keyword evidence="3" id="KW-0472">Membrane</keyword>
<feature type="coiled-coil region" evidence="1">
    <location>
        <begin position="533"/>
        <end position="615"/>
    </location>
</feature>
<evidence type="ECO:0000313" key="7">
    <source>
        <dbReference type="Proteomes" id="UP000245959"/>
    </source>
</evidence>
<evidence type="ECO:0000313" key="6">
    <source>
        <dbReference type="EMBL" id="PVY46047.1"/>
    </source>
</evidence>
<dbReference type="EMBL" id="QEKH01000001">
    <property type="protein sequence ID" value="PVY46047.1"/>
    <property type="molecule type" value="Genomic_DNA"/>
</dbReference>
<dbReference type="InterPro" id="IPR055396">
    <property type="entry name" value="DUF7088"/>
</dbReference>
<proteinExistence type="predicted"/>
<dbReference type="Proteomes" id="UP000245959">
    <property type="component" value="Unassembled WGS sequence"/>
</dbReference>
<feature type="transmembrane region" description="Helical" evidence="3">
    <location>
        <begin position="609"/>
        <end position="631"/>
    </location>
</feature>
<sequence>MMNSNRKKQKTAAWIGSIAGILIVAAILITLNAILKPLNWRWDCTEDKRYTLSRGSENILKHLDKVVSLRFYYSRDAADMPVFLKNYASRVEDLLGEFKRAGGDKIDLRQLNPTPDSDEEDSAVLDGVSGRPLDMFGSGDPIYFGVAVSCGGRTAVLPFLSPENEAQLEYDLARAITEVTADRKVKLGILSSLPVMGGYSAPPMMMNSAPNPPWWIVTELKRNYDVVEIPVSGTEIASDIDVILALQPQNLSDGMLFALDQFILRGGKVLAFLDPFAVSGMRQQPYPQPGGSSFDKLLKAWGIEFNSGKIVADRKLATRLRGPYGNVESMPTVLTLGKAEMDTAIPALSALNTLLLFCPGEFSGTPVEGLTQTVLLHSSDDAGLVESFEAQGSGEQILKNLKPENREFALALQLAGTFPTAFPDGSPEPPAAEDGKEKKAEQSSQKKADSLKKSTQPGAVVLVGDADMLFDSFCVRQGNFLGQTVAQPINDNLSFALNLVDQLSGDENLFEIRARGASSRPFTVVRDLQAKAEKEFQGKIVQLEEELRTVQMQIDELQRKRKPGEKELLSSEQRKVLADFRRKEVEARKELKQVRRQLRREIDSLENTLIFINIALMPILVVAAGITVAAVKRRRSAHR</sequence>
<keyword evidence="3" id="KW-0812">Transmembrane</keyword>
<keyword evidence="3" id="KW-1133">Transmembrane helix</keyword>
<dbReference type="RefSeq" id="WP_165832753.1">
    <property type="nucleotide sequence ID" value="NZ_CABMMC010000075.1"/>
</dbReference>
<dbReference type="Pfam" id="PF23357">
    <property type="entry name" value="DUF7088"/>
    <property type="match status" value="1"/>
</dbReference>
<evidence type="ECO:0000256" key="3">
    <source>
        <dbReference type="SAM" id="Phobius"/>
    </source>
</evidence>
<dbReference type="GeneID" id="78293774"/>
<gene>
    <name evidence="6" type="ORF">C8D82_101247</name>
</gene>
<reference evidence="6 7" key="1">
    <citation type="submission" date="2018-04" db="EMBL/GenBank/DDBJ databases">
        <title>Genomic Encyclopedia of Type Strains, Phase IV (KMG-IV): sequencing the most valuable type-strain genomes for metagenomic binning, comparative biology and taxonomic classification.</title>
        <authorList>
            <person name="Goeker M."/>
        </authorList>
    </citation>
    <scope>NUCLEOTIDE SEQUENCE [LARGE SCALE GENOMIC DNA]</scope>
    <source>
        <strain evidence="6 7">DSM 14823</strain>
    </source>
</reference>
<evidence type="ECO:0000256" key="2">
    <source>
        <dbReference type="SAM" id="MobiDB-lite"/>
    </source>
</evidence>
<dbReference type="InterPro" id="IPR019196">
    <property type="entry name" value="ABC_transp_unknown"/>
</dbReference>
<accession>A0A2U1BBT0</accession>
<feature type="domain" description="ABC-type uncharacterised transport system" evidence="4">
    <location>
        <begin position="185"/>
        <end position="498"/>
    </location>
</feature>
<dbReference type="AlphaFoldDB" id="A0A2U1BBT0"/>